<organism evidence="2 3">
    <name type="scientific">Kockovaella imperatae</name>
    <dbReference type="NCBI Taxonomy" id="4999"/>
    <lineage>
        <taxon>Eukaryota</taxon>
        <taxon>Fungi</taxon>
        <taxon>Dikarya</taxon>
        <taxon>Basidiomycota</taxon>
        <taxon>Agaricomycotina</taxon>
        <taxon>Tremellomycetes</taxon>
        <taxon>Tremellales</taxon>
        <taxon>Cuniculitremaceae</taxon>
        <taxon>Kockovaella</taxon>
    </lineage>
</organism>
<dbReference type="AlphaFoldDB" id="A0A1Y1UQ61"/>
<keyword evidence="3" id="KW-1185">Reference proteome</keyword>
<dbReference type="Gene3D" id="3.90.25.10">
    <property type="entry name" value="UDP-galactose 4-epimerase, domain 1"/>
    <property type="match status" value="1"/>
</dbReference>
<dbReference type="InParanoid" id="A0A1Y1UQ61"/>
<feature type="domain" description="NmrA-like" evidence="1">
    <location>
        <begin position="4"/>
        <end position="286"/>
    </location>
</feature>
<dbReference type="SUPFAM" id="SSF51735">
    <property type="entry name" value="NAD(P)-binding Rossmann-fold domains"/>
    <property type="match status" value="1"/>
</dbReference>
<dbReference type="CDD" id="cd05269">
    <property type="entry name" value="TMR_SDR_a"/>
    <property type="match status" value="1"/>
</dbReference>
<dbReference type="OrthoDB" id="419598at2759"/>
<evidence type="ECO:0000259" key="1">
    <source>
        <dbReference type="Pfam" id="PF05368"/>
    </source>
</evidence>
<gene>
    <name evidence="2" type="ORF">BD324DRAFT_648282</name>
</gene>
<dbReference type="STRING" id="4999.A0A1Y1UQ61"/>
<dbReference type="InterPro" id="IPR036291">
    <property type="entry name" value="NAD(P)-bd_dom_sf"/>
</dbReference>
<reference evidence="2 3" key="1">
    <citation type="submission" date="2017-03" db="EMBL/GenBank/DDBJ databases">
        <title>Widespread Adenine N6-methylation of Active Genes in Fungi.</title>
        <authorList>
            <consortium name="DOE Joint Genome Institute"/>
            <person name="Mondo S.J."/>
            <person name="Dannebaum R.O."/>
            <person name="Kuo R.C."/>
            <person name="Louie K.B."/>
            <person name="Bewick A.J."/>
            <person name="Labutti K."/>
            <person name="Haridas S."/>
            <person name="Kuo A."/>
            <person name="Salamov A."/>
            <person name="Ahrendt S.R."/>
            <person name="Lau R."/>
            <person name="Bowen B.P."/>
            <person name="Lipzen A."/>
            <person name="Sullivan W."/>
            <person name="Andreopoulos W.B."/>
            <person name="Clum A."/>
            <person name="Lindquist E."/>
            <person name="Daum C."/>
            <person name="Northen T.R."/>
            <person name="Ramamoorthy G."/>
            <person name="Schmitz R.J."/>
            <person name="Gryganskyi A."/>
            <person name="Culley D."/>
            <person name="Magnuson J."/>
            <person name="James T.Y."/>
            <person name="O'Malley M.A."/>
            <person name="Stajich J.E."/>
            <person name="Spatafora J.W."/>
            <person name="Visel A."/>
            <person name="Grigoriev I.V."/>
        </authorList>
    </citation>
    <scope>NUCLEOTIDE SEQUENCE [LARGE SCALE GENOMIC DNA]</scope>
    <source>
        <strain evidence="2 3">NRRL Y-17943</strain>
    </source>
</reference>
<name>A0A1Y1UQ61_9TREE</name>
<dbReference type="PANTHER" id="PTHR47129">
    <property type="entry name" value="QUINONE OXIDOREDUCTASE 2"/>
    <property type="match status" value="1"/>
</dbReference>
<dbReference type="RefSeq" id="XP_021873429.1">
    <property type="nucleotide sequence ID" value="XM_022017816.1"/>
</dbReference>
<evidence type="ECO:0000313" key="2">
    <source>
        <dbReference type="EMBL" id="ORX39644.1"/>
    </source>
</evidence>
<accession>A0A1Y1UQ61</accession>
<dbReference type="Proteomes" id="UP000193218">
    <property type="component" value="Unassembled WGS sequence"/>
</dbReference>
<dbReference type="PANTHER" id="PTHR47129:SF1">
    <property type="entry name" value="NMRA-LIKE DOMAIN-CONTAINING PROTEIN"/>
    <property type="match status" value="1"/>
</dbReference>
<dbReference type="EMBL" id="NBSH01000002">
    <property type="protein sequence ID" value="ORX39644.1"/>
    <property type="molecule type" value="Genomic_DNA"/>
</dbReference>
<dbReference type="GeneID" id="33559625"/>
<sequence>MSFTIGVTGANGYLGSKTIQALLNHSLVPASSIIAICRDPSKASEASSRGVDVRQADFKDTPSLAKAFKGVHNLFIVSPNVLGDEGKQLTTNAIAAAKAVGVKKIFYTSHTGAREHTEFVPGSQHYHVEQKLKQSGLEWTSLRNGFYLSGTDYLYGKPIESGSITAPEDGKVSWVDRLDLAEASARILAEQYDTKGVEYLDLVNAKSWDMAEAAEILSKITGKEIKRNVVQDKTFVDSFVANGIPEPMAKMFSGTVKAMHNGDFAKTDGVLEQIIGRKPKTLDEYLEEKRDKTVM</sequence>
<protein>
    <submittedName>
        <fullName evidence="2">NmrA family protein</fullName>
    </submittedName>
</protein>
<dbReference type="InterPro" id="IPR008030">
    <property type="entry name" value="NmrA-like"/>
</dbReference>
<evidence type="ECO:0000313" key="3">
    <source>
        <dbReference type="Proteomes" id="UP000193218"/>
    </source>
</evidence>
<dbReference type="Gene3D" id="3.40.50.720">
    <property type="entry name" value="NAD(P)-binding Rossmann-like Domain"/>
    <property type="match status" value="1"/>
</dbReference>
<dbReference type="InterPro" id="IPR052718">
    <property type="entry name" value="NmrA-type_oxidoreductase"/>
</dbReference>
<proteinExistence type="predicted"/>
<comment type="caution">
    <text evidence="2">The sequence shown here is derived from an EMBL/GenBank/DDBJ whole genome shotgun (WGS) entry which is preliminary data.</text>
</comment>
<dbReference type="Pfam" id="PF05368">
    <property type="entry name" value="NmrA"/>
    <property type="match status" value="1"/>
</dbReference>